<name>A0A346PDQ2_9EURY</name>
<evidence type="ECO:0000313" key="2">
    <source>
        <dbReference type="EMBL" id="AXR77647.1"/>
    </source>
</evidence>
<accession>A0A346PDQ2</accession>
<dbReference type="Proteomes" id="UP000258707">
    <property type="component" value="Chromosome"/>
</dbReference>
<feature type="compositionally biased region" description="Low complexity" evidence="1">
    <location>
        <begin position="11"/>
        <end position="27"/>
    </location>
</feature>
<organism evidence="2 3">
    <name type="scientific">Natrarchaeobaculum sulfurireducens</name>
    <dbReference type="NCBI Taxonomy" id="2044521"/>
    <lineage>
        <taxon>Archaea</taxon>
        <taxon>Methanobacteriati</taxon>
        <taxon>Methanobacteriota</taxon>
        <taxon>Stenosarchaea group</taxon>
        <taxon>Halobacteria</taxon>
        <taxon>Halobacteriales</taxon>
        <taxon>Natrialbaceae</taxon>
        <taxon>Natrarchaeobaculum</taxon>
    </lineage>
</organism>
<proteinExistence type="predicted"/>
<protein>
    <submittedName>
        <fullName evidence="2">Uncharacterized protein</fullName>
    </submittedName>
</protein>
<sequence>MDDECRRSPTSVADSSTLSDSTSGASRSLETTLFRGFPLDEQSRHEAHPLSGASICPGGWTFDPTVGRPARAITEL</sequence>
<evidence type="ECO:0000313" key="3">
    <source>
        <dbReference type="Proteomes" id="UP000258707"/>
    </source>
</evidence>
<evidence type="ECO:0000256" key="1">
    <source>
        <dbReference type="SAM" id="MobiDB-lite"/>
    </source>
</evidence>
<dbReference type="AlphaFoldDB" id="A0A346PDQ2"/>
<dbReference type="EMBL" id="CP024047">
    <property type="protein sequence ID" value="AXR77647.1"/>
    <property type="molecule type" value="Genomic_DNA"/>
</dbReference>
<reference evidence="3" key="1">
    <citation type="submission" date="2017-10" db="EMBL/GenBank/DDBJ databases">
        <title>Phenotypic and genomic properties of facultatively anaerobic sulfur-reducing natronoarchaea from hypersaline soda lakes.</title>
        <authorList>
            <person name="Sorokin D.Y."/>
            <person name="Kublanov I.V."/>
            <person name="Roman P."/>
            <person name="Sinninghe Damste J.S."/>
            <person name="Golyshin P.N."/>
            <person name="Rojo D."/>
            <person name="Ciordia S."/>
            <person name="Mena Md.C."/>
            <person name="Ferrer M."/>
            <person name="Messina E."/>
            <person name="Smedile F."/>
            <person name="La Spada G."/>
            <person name="La Cono V."/>
            <person name="Yakimov M.M."/>
        </authorList>
    </citation>
    <scope>NUCLEOTIDE SEQUENCE [LARGE SCALE GENOMIC DNA]</scope>
    <source>
        <strain evidence="3">AArc1</strain>
    </source>
</reference>
<dbReference type="KEGG" id="nan:AArc1_1309"/>
<feature type="region of interest" description="Disordered" evidence="1">
    <location>
        <begin position="1"/>
        <end position="27"/>
    </location>
</feature>
<gene>
    <name evidence="2" type="ORF">AArc1_1309</name>
</gene>